<evidence type="ECO:0000256" key="1">
    <source>
        <dbReference type="SAM" id="MobiDB-lite"/>
    </source>
</evidence>
<feature type="region of interest" description="Disordered" evidence="1">
    <location>
        <begin position="1"/>
        <end position="22"/>
    </location>
</feature>
<protein>
    <submittedName>
        <fullName evidence="3">Uncharacterized protein</fullName>
    </submittedName>
</protein>
<feature type="region of interest" description="Disordered" evidence="1">
    <location>
        <begin position="35"/>
        <end position="63"/>
    </location>
</feature>
<evidence type="ECO:0000313" key="3">
    <source>
        <dbReference type="WBParaSite" id="PSAMB.scaffold462size50287.g6182.t1"/>
    </source>
</evidence>
<feature type="compositionally biased region" description="Basic residues" evidence="1">
    <location>
        <begin position="251"/>
        <end position="261"/>
    </location>
</feature>
<sequence length="261" mass="28315">MPVRAAVRVTRRKGDSPALSSSHVSIPVDPWLHATNSSSPVAGTSGLRSSSPMMSSDEPPPLPSTENVLRLAVWPAVGIAGLTRSAVSPLVGLCEVTAGGKGSSLVSAHPPSPSSPVFHLRFCSFVPLDMRPPDFFVHIYYLYKWKRRRGSAPWLAGPGTSAIGGGGAPTADRTAHLYRTDGRSCRRSFALSLRAIDREHLVDNCRGAHLSARVDGGRCWRRSPLCEGVRESDRHRRPPPLRPGAASIVARNRRRRRRASR</sequence>
<name>A0A914WMI6_9BILA</name>
<dbReference type="WBParaSite" id="PSAMB.scaffold462size50287.g6182.t1">
    <property type="protein sequence ID" value="PSAMB.scaffold462size50287.g6182.t1"/>
    <property type="gene ID" value="PSAMB.scaffold462size50287.g6182"/>
</dbReference>
<organism evidence="2 3">
    <name type="scientific">Plectus sambesii</name>
    <dbReference type="NCBI Taxonomy" id="2011161"/>
    <lineage>
        <taxon>Eukaryota</taxon>
        <taxon>Metazoa</taxon>
        <taxon>Ecdysozoa</taxon>
        <taxon>Nematoda</taxon>
        <taxon>Chromadorea</taxon>
        <taxon>Plectida</taxon>
        <taxon>Plectina</taxon>
        <taxon>Plectoidea</taxon>
        <taxon>Plectidae</taxon>
        <taxon>Plectus</taxon>
    </lineage>
</organism>
<accession>A0A914WMI6</accession>
<reference evidence="3" key="1">
    <citation type="submission" date="2022-11" db="UniProtKB">
        <authorList>
            <consortium name="WormBaseParasite"/>
        </authorList>
    </citation>
    <scope>IDENTIFICATION</scope>
</reference>
<dbReference type="Proteomes" id="UP000887566">
    <property type="component" value="Unplaced"/>
</dbReference>
<keyword evidence="2" id="KW-1185">Reference proteome</keyword>
<dbReference type="AlphaFoldDB" id="A0A914WMI6"/>
<proteinExistence type="predicted"/>
<feature type="compositionally biased region" description="Polar residues" evidence="1">
    <location>
        <begin position="35"/>
        <end position="48"/>
    </location>
</feature>
<evidence type="ECO:0000313" key="2">
    <source>
        <dbReference type="Proteomes" id="UP000887566"/>
    </source>
</evidence>
<feature type="region of interest" description="Disordered" evidence="1">
    <location>
        <begin position="230"/>
        <end position="261"/>
    </location>
</feature>